<evidence type="ECO:0000313" key="10">
    <source>
        <dbReference type="EMBL" id="OBA26903.1"/>
    </source>
</evidence>
<accession>A0A1B7TDU7</accession>
<protein>
    <recommendedName>
        <fullName evidence="3">ubiquitinyl hydrolase 1</fullName>
        <ecNumber evidence="3">3.4.19.12</ecNumber>
    </recommendedName>
</protein>
<organism evidence="10 11">
    <name type="scientific">Hanseniaspora valbyensis NRRL Y-1626</name>
    <dbReference type="NCBI Taxonomy" id="766949"/>
    <lineage>
        <taxon>Eukaryota</taxon>
        <taxon>Fungi</taxon>
        <taxon>Dikarya</taxon>
        <taxon>Ascomycota</taxon>
        <taxon>Saccharomycotina</taxon>
        <taxon>Saccharomycetes</taxon>
        <taxon>Saccharomycodales</taxon>
        <taxon>Saccharomycodaceae</taxon>
        <taxon>Hanseniaspora</taxon>
    </lineage>
</organism>
<keyword evidence="6" id="KW-0378">Hydrolase</keyword>
<dbReference type="InterPro" id="IPR038765">
    <property type="entry name" value="Papain-like_cys_pep_sf"/>
</dbReference>
<dbReference type="Proteomes" id="UP000092321">
    <property type="component" value="Unassembled WGS sequence"/>
</dbReference>
<feature type="compositionally biased region" description="Low complexity" evidence="8">
    <location>
        <begin position="273"/>
        <end position="282"/>
    </location>
</feature>
<dbReference type="Pfam" id="PF00443">
    <property type="entry name" value="UCH"/>
    <property type="match status" value="1"/>
</dbReference>
<dbReference type="InterPro" id="IPR018200">
    <property type="entry name" value="USP_CS"/>
</dbReference>
<feature type="compositionally biased region" description="Acidic residues" evidence="8">
    <location>
        <begin position="286"/>
        <end position="296"/>
    </location>
</feature>
<feature type="compositionally biased region" description="Basic and acidic residues" evidence="8">
    <location>
        <begin position="166"/>
        <end position="184"/>
    </location>
</feature>
<dbReference type="Gene3D" id="3.90.70.10">
    <property type="entry name" value="Cysteine proteinases"/>
    <property type="match status" value="1"/>
</dbReference>
<evidence type="ECO:0000313" key="11">
    <source>
        <dbReference type="Proteomes" id="UP000092321"/>
    </source>
</evidence>
<comment type="similarity">
    <text evidence="2">Belongs to the peptidase C19 family.</text>
</comment>
<dbReference type="PROSITE" id="PS00973">
    <property type="entry name" value="USP_2"/>
    <property type="match status" value="1"/>
</dbReference>
<dbReference type="InterPro" id="IPR050164">
    <property type="entry name" value="Peptidase_C19"/>
</dbReference>
<dbReference type="EMBL" id="LXPE01000012">
    <property type="protein sequence ID" value="OBA26903.1"/>
    <property type="molecule type" value="Genomic_DNA"/>
</dbReference>
<dbReference type="InterPro" id="IPR028889">
    <property type="entry name" value="USP"/>
</dbReference>
<dbReference type="GO" id="GO:0006508">
    <property type="term" value="P:proteolysis"/>
    <property type="evidence" value="ECO:0007669"/>
    <property type="project" value="UniProtKB-KW"/>
</dbReference>
<dbReference type="PANTHER" id="PTHR24006">
    <property type="entry name" value="UBIQUITIN CARBOXYL-TERMINAL HYDROLASE"/>
    <property type="match status" value="1"/>
</dbReference>
<feature type="domain" description="USP" evidence="9">
    <location>
        <begin position="411"/>
        <end position="722"/>
    </location>
</feature>
<dbReference type="PROSITE" id="PS50235">
    <property type="entry name" value="USP_3"/>
    <property type="match status" value="1"/>
</dbReference>
<evidence type="ECO:0000256" key="6">
    <source>
        <dbReference type="ARBA" id="ARBA00022801"/>
    </source>
</evidence>
<evidence type="ECO:0000256" key="1">
    <source>
        <dbReference type="ARBA" id="ARBA00000707"/>
    </source>
</evidence>
<feature type="compositionally biased region" description="Low complexity" evidence="8">
    <location>
        <begin position="242"/>
        <end position="255"/>
    </location>
</feature>
<dbReference type="PANTHER" id="PTHR24006:SF758">
    <property type="entry name" value="UBIQUITIN CARBOXYL-TERMINAL HYDROLASE 36"/>
    <property type="match status" value="1"/>
</dbReference>
<feature type="region of interest" description="Disordered" evidence="8">
    <location>
        <begin position="738"/>
        <end position="779"/>
    </location>
</feature>
<dbReference type="GO" id="GO:0005634">
    <property type="term" value="C:nucleus"/>
    <property type="evidence" value="ECO:0007669"/>
    <property type="project" value="TreeGrafter"/>
</dbReference>
<evidence type="ECO:0000256" key="7">
    <source>
        <dbReference type="ARBA" id="ARBA00022807"/>
    </source>
</evidence>
<dbReference type="GO" id="GO:0005829">
    <property type="term" value="C:cytosol"/>
    <property type="evidence" value="ECO:0007669"/>
    <property type="project" value="TreeGrafter"/>
</dbReference>
<keyword evidence="5" id="KW-0833">Ubl conjugation pathway</keyword>
<comment type="catalytic activity">
    <reaction evidence="1">
        <text>Thiol-dependent hydrolysis of ester, thioester, amide, peptide and isopeptide bonds formed by the C-terminal Gly of ubiquitin (a 76-residue protein attached to proteins as an intracellular targeting signal).</text>
        <dbReference type="EC" id="3.4.19.12"/>
    </reaction>
</comment>
<feature type="compositionally biased region" description="Acidic residues" evidence="8">
    <location>
        <begin position="185"/>
        <end position="199"/>
    </location>
</feature>
<dbReference type="OrthoDB" id="289038at2759"/>
<feature type="compositionally biased region" description="Polar residues" evidence="8">
    <location>
        <begin position="765"/>
        <end position="775"/>
    </location>
</feature>
<feature type="region of interest" description="Disordered" evidence="8">
    <location>
        <begin position="146"/>
        <end position="350"/>
    </location>
</feature>
<keyword evidence="11" id="KW-1185">Reference proteome</keyword>
<dbReference type="GO" id="GO:0004843">
    <property type="term" value="F:cysteine-type deubiquitinase activity"/>
    <property type="evidence" value="ECO:0007669"/>
    <property type="project" value="UniProtKB-EC"/>
</dbReference>
<evidence type="ECO:0000259" key="9">
    <source>
        <dbReference type="PROSITE" id="PS50235"/>
    </source>
</evidence>
<keyword evidence="7" id="KW-0788">Thiol protease</keyword>
<name>A0A1B7TDU7_9ASCO</name>
<feature type="region of interest" description="Disordered" evidence="8">
    <location>
        <begin position="791"/>
        <end position="815"/>
    </location>
</feature>
<dbReference type="InterPro" id="IPR001394">
    <property type="entry name" value="Peptidase_C19_UCH"/>
</dbReference>
<keyword evidence="4" id="KW-0645">Protease</keyword>
<evidence type="ECO:0000256" key="4">
    <source>
        <dbReference type="ARBA" id="ARBA00022670"/>
    </source>
</evidence>
<dbReference type="GO" id="GO:0016579">
    <property type="term" value="P:protein deubiquitination"/>
    <property type="evidence" value="ECO:0007669"/>
    <property type="project" value="InterPro"/>
</dbReference>
<reference evidence="11" key="1">
    <citation type="journal article" date="2016" name="Proc. Natl. Acad. Sci. U.S.A.">
        <title>Comparative genomics of biotechnologically important yeasts.</title>
        <authorList>
            <person name="Riley R."/>
            <person name="Haridas S."/>
            <person name="Wolfe K.H."/>
            <person name="Lopes M.R."/>
            <person name="Hittinger C.T."/>
            <person name="Goeker M."/>
            <person name="Salamov A.A."/>
            <person name="Wisecaver J.H."/>
            <person name="Long T.M."/>
            <person name="Calvey C.H."/>
            <person name="Aerts A.L."/>
            <person name="Barry K.W."/>
            <person name="Choi C."/>
            <person name="Clum A."/>
            <person name="Coughlan A.Y."/>
            <person name="Deshpande S."/>
            <person name="Douglass A.P."/>
            <person name="Hanson S.J."/>
            <person name="Klenk H.-P."/>
            <person name="LaButti K.M."/>
            <person name="Lapidus A."/>
            <person name="Lindquist E.A."/>
            <person name="Lipzen A.M."/>
            <person name="Meier-Kolthoff J.P."/>
            <person name="Ohm R.A."/>
            <person name="Otillar R.P."/>
            <person name="Pangilinan J.L."/>
            <person name="Peng Y."/>
            <person name="Rokas A."/>
            <person name="Rosa C.A."/>
            <person name="Scheuner C."/>
            <person name="Sibirny A.A."/>
            <person name="Slot J.C."/>
            <person name="Stielow J.B."/>
            <person name="Sun H."/>
            <person name="Kurtzman C.P."/>
            <person name="Blackwell M."/>
            <person name="Grigoriev I.V."/>
            <person name="Jeffries T.W."/>
        </authorList>
    </citation>
    <scope>NUCLEOTIDE SEQUENCE [LARGE SCALE GENOMIC DNA]</scope>
    <source>
        <strain evidence="11">NRRL Y-1626</strain>
    </source>
</reference>
<comment type="caution">
    <text evidence="10">The sequence shown here is derived from an EMBL/GenBank/DDBJ whole genome shotgun (WGS) entry which is preliminary data.</text>
</comment>
<feature type="compositionally biased region" description="Low complexity" evidence="8">
    <location>
        <begin position="1"/>
        <end position="12"/>
    </location>
</feature>
<dbReference type="AlphaFoldDB" id="A0A1B7TDU7"/>
<feature type="compositionally biased region" description="Polar residues" evidence="8">
    <location>
        <begin position="306"/>
        <end position="316"/>
    </location>
</feature>
<dbReference type="EC" id="3.4.19.12" evidence="3"/>
<dbReference type="SUPFAM" id="SSF54001">
    <property type="entry name" value="Cysteine proteinases"/>
    <property type="match status" value="1"/>
</dbReference>
<gene>
    <name evidence="10" type="ORF">HANVADRAFT_32105</name>
</gene>
<evidence type="ECO:0000256" key="2">
    <source>
        <dbReference type="ARBA" id="ARBA00009085"/>
    </source>
</evidence>
<evidence type="ECO:0000256" key="8">
    <source>
        <dbReference type="SAM" id="MobiDB-lite"/>
    </source>
</evidence>
<feature type="region of interest" description="Disordered" evidence="8">
    <location>
        <begin position="110"/>
        <end position="129"/>
    </location>
</feature>
<proteinExistence type="inferred from homology"/>
<evidence type="ECO:0000256" key="3">
    <source>
        <dbReference type="ARBA" id="ARBA00012759"/>
    </source>
</evidence>
<feature type="region of interest" description="Disordered" evidence="8">
    <location>
        <begin position="1"/>
        <end position="71"/>
    </location>
</feature>
<sequence length="815" mass="93101">MNNNNKQQQTKFKIIKHSISTDGKGIIHKAKRNGVLKEEQNNNSDELKDDVKPEEEQENNDSTTNNNSLKPFIEKIMATPLHFMRFNTKSVTSEDKTEEKYIIIGDKSEIHKNKSNGNNTDSDNKGVDQIEVKEVYRPKSLAESLLNYISPKNNNRKEKSGKKRKRDEISQKQEIDKEEEKIYNEDEDFGDVIEEEDEKDINTNSKRVKLNSESKSKNVAEQEFENESAHDQDEEKEEEENNSNNEDNNDNNNSSDIDDKTPINSDYDDMDQNTNNPSSSTHTNDEDLGEDLGENLEDNHKIGAPNESTQQQNLDSKQNHDTEINNNDDDSNACLLSPDGKTAVSTPETDVVNPERNSITILKQKLEPPKGIEYCSPITLNLTSDHGSKFEPYIMTKNWVSPQNNSKFYPKGLINHGVTCYINSAVQAMLHIPAIQNYLMDILANSNKYPMINRNSVTWQLAETSKKMWTSNNNKNNAGGNYLDPKKLIGRLCDINCMMSEWEQEDSHEYFMSLMSRLQEDSVPKGVPMTKSILYQVFGGKFKQSIRCGSCDQVSITEQMFYDLSVFLSKKKKTSKINLTNCVEQFFQKEKIVDGYNCDNCNATNKNSEKKIKILEEPEYLVIHLKKYKFDGLESHKMKQKVNFDKYLDLTGFKDDASVPSIYQLTSVVCHSGRSLSSGHYIAHTLQPDQTWATYDDDYINKISEADVLEVNDAYYLVYAKLTPKKDLREIKGLTKSSIPTSNSFSSSPSSTPISKKNLAKQETFRSPLSSPNDKNSGHNKILAARLKLFNKGKQQKNKKKIKKFNNKSFNKFKY</sequence>
<feature type="compositionally biased region" description="Polar residues" evidence="8">
    <location>
        <begin position="60"/>
        <end position="69"/>
    </location>
</feature>
<feature type="compositionally biased region" description="Basic and acidic residues" evidence="8">
    <location>
        <begin position="210"/>
        <end position="220"/>
    </location>
</feature>
<feature type="compositionally biased region" description="Basic and acidic residues" evidence="8">
    <location>
        <begin position="35"/>
        <end position="51"/>
    </location>
</feature>
<feature type="compositionally biased region" description="Low complexity" evidence="8">
    <location>
        <begin position="738"/>
        <end position="757"/>
    </location>
</feature>
<evidence type="ECO:0000256" key="5">
    <source>
        <dbReference type="ARBA" id="ARBA00022786"/>
    </source>
</evidence>